<gene>
    <name evidence="1" type="ORF">AZE42_13154</name>
</gene>
<name>A0A1J8Q6R3_9AGAM</name>
<reference evidence="1 2" key="1">
    <citation type="submission" date="2016-03" db="EMBL/GenBank/DDBJ databases">
        <title>Comparative genomics of the ectomycorrhizal sister species Rhizopogon vinicolor and Rhizopogon vesiculosus (Basidiomycota: Boletales) reveals a divergence of the mating type B locus.</title>
        <authorList>
            <person name="Mujic A.B."/>
            <person name="Kuo A."/>
            <person name="Tritt A."/>
            <person name="Lipzen A."/>
            <person name="Chen C."/>
            <person name="Johnson J."/>
            <person name="Sharma A."/>
            <person name="Barry K."/>
            <person name="Grigoriev I.V."/>
            <person name="Spatafora J.W."/>
        </authorList>
    </citation>
    <scope>NUCLEOTIDE SEQUENCE [LARGE SCALE GENOMIC DNA]</scope>
    <source>
        <strain evidence="1 2">AM-OR11-056</strain>
    </source>
</reference>
<accession>A0A1J8Q6R3</accession>
<dbReference type="OrthoDB" id="2688359at2759"/>
<sequence length="146" mass="16200">MHGLGSSAKRLSYVKALTRCMAHTRPRRVRYAALRVVSEAREELASMTNSDSASLDVDTTLLDGLSHALLTVVRTNHDQKMQDSTSDAYSAAIPNDHYLRLIFALQKNDEWCKRLASGGHLEWCNSSSLILASPQFSDKVYLAGFV</sequence>
<organism evidence="1 2">
    <name type="scientific">Rhizopogon vesiculosus</name>
    <dbReference type="NCBI Taxonomy" id="180088"/>
    <lineage>
        <taxon>Eukaryota</taxon>
        <taxon>Fungi</taxon>
        <taxon>Dikarya</taxon>
        <taxon>Basidiomycota</taxon>
        <taxon>Agaricomycotina</taxon>
        <taxon>Agaricomycetes</taxon>
        <taxon>Agaricomycetidae</taxon>
        <taxon>Boletales</taxon>
        <taxon>Suillineae</taxon>
        <taxon>Rhizopogonaceae</taxon>
        <taxon>Rhizopogon</taxon>
    </lineage>
</organism>
<evidence type="ECO:0000313" key="1">
    <source>
        <dbReference type="EMBL" id="OJA17326.1"/>
    </source>
</evidence>
<evidence type="ECO:0000313" key="2">
    <source>
        <dbReference type="Proteomes" id="UP000183567"/>
    </source>
</evidence>
<dbReference type="EMBL" id="LVVM01002085">
    <property type="protein sequence ID" value="OJA17326.1"/>
    <property type="molecule type" value="Genomic_DNA"/>
</dbReference>
<comment type="caution">
    <text evidence="1">The sequence shown here is derived from an EMBL/GenBank/DDBJ whole genome shotgun (WGS) entry which is preliminary data.</text>
</comment>
<dbReference type="AlphaFoldDB" id="A0A1J8Q6R3"/>
<proteinExistence type="predicted"/>
<keyword evidence="2" id="KW-1185">Reference proteome</keyword>
<dbReference type="Proteomes" id="UP000183567">
    <property type="component" value="Unassembled WGS sequence"/>
</dbReference>
<protein>
    <submittedName>
        <fullName evidence="1">Uncharacterized protein</fullName>
    </submittedName>
</protein>